<dbReference type="AlphaFoldDB" id="A0A0X8G7F0"/>
<protein>
    <submittedName>
        <fullName evidence="2">Uncharacterized protein</fullName>
    </submittedName>
</protein>
<feature type="transmembrane region" description="Helical" evidence="1">
    <location>
        <begin position="12"/>
        <end position="36"/>
    </location>
</feature>
<keyword evidence="3" id="KW-1185">Reference proteome</keyword>
<organism evidence="2 3">
    <name type="scientific">Lutibacter profundi</name>
    <dbReference type="NCBI Taxonomy" id="1622118"/>
    <lineage>
        <taxon>Bacteria</taxon>
        <taxon>Pseudomonadati</taxon>
        <taxon>Bacteroidota</taxon>
        <taxon>Flavobacteriia</taxon>
        <taxon>Flavobacteriales</taxon>
        <taxon>Flavobacteriaceae</taxon>
        <taxon>Lutibacter</taxon>
    </lineage>
</organism>
<feature type="transmembrane region" description="Helical" evidence="1">
    <location>
        <begin position="90"/>
        <end position="109"/>
    </location>
</feature>
<proteinExistence type="predicted"/>
<dbReference type="EMBL" id="CP013355">
    <property type="protein sequence ID" value="AMC11460.1"/>
    <property type="molecule type" value="Genomic_DNA"/>
</dbReference>
<sequence>MFILKPYVIQNLSVISTIEVSFISAFIFSFFSWVYFINTNNIDLKKWTYKKDIIRYLKVLSFTAIIFMCYVYYALHFVYISEITVDVDNFLIIGFLYVFFIGMFFYFFAKFMDYLKFSKNLTLDLLTKELEIVEQPSLIFYGKNKNEFIKTKVSNILYIQTIGHYINFF</sequence>
<reference evidence="2 3" key="2">
    <citation type="journal article" date="2016" name="Int. J. Syst. Evol. Microbiol.">
        <title>Lutibacter profundi sp. nov., isolated from a deep-sea hydrothermal system on the Arctic Mid-Ocean Ridge and emended description of the genus Lutibacter.</title>
        <authorList>
            <person name="Le Moine Bauer S."/>
            <person name="Roalkvam I."/>
            <person name="Steen I.H."/>
            <person name="Dahle H."/>
        </authorList>
    </citation>
    <scope>NUCLEOTIDE SEQUENCE [LARGE SCALE GENOMIC DNA]</scope>
    <source>
        <strain evidence="2 3">LP1</strain>
    </source>
</reference>
<evidence type="ECO:0000256" key="1">
    <source>
        <dbReference type="SAM" id="Phobius"/>
    </source>
</evidence>
<keyword evidence="1" id="KW-0812">Transmembrane</keyword>
<feature type="transmembrane region" description="Helical" evidence="1">
    <location>
        <begin position="56"/>
        <end position="78"/>
    </location>
</feature>
<dbReference type="RefSeq" id="WP_068209230.1">
    <property type="nucleotide sequence ID" value="NZ_CP013355.1"/>
</dbReference>
<dbReference type="Proteomes" id="UP000059672">
    <property type="component" value="Chromosome"/>
</dbReference>
<accession>A0A0X8G7F0</accession>
<name>A0A0X8G7F0_9FLAO</name>
<keyword evidence="1" id="KW-1133">Transmembrane helix</keyword>
<evidence type="ECO:0000313" key="2">
    <source>
        <dbReference type="EMBL" id="AMC11460.1"/>
    </source>
</evidence>
<keyword evidence="1" id="KW-0472">Membrane</keyword>
<reference evidence="3" key="1">
    <citation type="submission" date="2015-12" db="EMBL/GenBank/DDBJ databases">
        <title>Complete genome sequence of Lutibacter profundus strain LP1.</title>
        <authorList>
            <person name="Wissuwa J."/>
            <person name="Le Moine Bauer S."/>
            <person name="Stokke R."/>
            <person name="Dahle H."/>
            <person name="Steen I.H."/>
        </authorList>
    </citation>
    <scope>NUCLEOTIDE SEQUENCE [LARGE SCALE GENOMIC DNA]</scope>
    <source>
        <strain evidence="3">LP1</strain>
    </source>
</reference>
<evidence type="ECO:0000313" key="3">
    <source>
        <dbReference type="Proteomes" id="UP000059672"/>
    </source>
</evidence>
<dbReference type="KEGG" id="lut:Lupro_09365"/>
<gene>
    <name evidence="2" type="ORF">Lupro_09365</name>
</gene>